<keyword evidence="4" id="KW-0158">Chromosome</keyword>
<evidence type="ECO:0000313" key="10">
    <source>
        <dbReference type="Proteomes" id="UP000067738"/>
    </source>
</evidence>
<dbReference type="InterPro" id="IPR003958">
    <property type="entry name" value="CBFA_NFYB_domain"/>
</dbReference>
<comment type="similarity">
    <text evidence="3">Belongs to the archaeal histone HMF family.</text>
</comment>
<evidence type="ECO:0000256" key="5">
    <source>
        <dbReference type="ARBA" id="ARBA00022490"/>
    </source>
</evidence>
<organism evidence="8 10">
    <name type="scientific">Methanobrevibacter millerae</name>
    <dbReference type="NCBI Taxonomy" id="230361"/>
    <lineage>
        <taxon>Archaea</taxon>
        <taxon>Methanobacteriati</taxon>
        <taxon>Methanobacteriota</taxon>
        <taxon>Methanomada group</taxon>
        <taxon>Methanobacteria</taxon>
        <taxon>Methanobacteriales</taxon>
        <taxon>Methanobacteriaceae</taxon>
        <taxon>Methanobrevibacter</taxon>
    </lineage>
</organism>
<dbReference type="RefSeq" id="WP_058738187.1">
    <property type="nucleotide sequence ID" value="NZ_CP011266.1"/>
</dbReference>
<reference evidence="9" key="2">
    <citation type="submission" date="2019-04" db="EMBL/GenBank/DDBJ databases">
        <title>Evolution of Biomass-Degrading Anaerobic Consortia Revealed by Metagenomics.</title>
        <authorList>
            <person name="Peng X."/>
        </authorList>
    </citation>
    <scope>NUCLEOTIDE SEQUENCE</scope>
    <source>
        <strain evidence="9">SIG13</strain>
    </source>
</reference>
<dbReference type="SUPFAM" id="SSF47113">
    <property type="entry name" value="Histone-fold"/>
    <property type="match status" value="1"/>
</dbReference>
<dbReference type="Gene3D" id="1.10.20.10">
    <property type="entry name" value="Histone, subunit A"/>
    <property type="match status" value="1"/>
</dbReference>
<evidence type="ECO:0000259" key="7">
    <source>
        <dbReference type="Pfam" id="PF00808"/>
    </source>
</evidence>
<gene>
    <name evidence="9" type="ORF">E7Z74_00455</name>
    <name evidence="8" type="ORF">sm9_0005</name>
</gene>
<dbReference type="Proteomes" id="UP000713479">
    <property type="component" value="Unassembled WGS sequence"/>
</dbReference>
<dbReference type="PATRIC" id="fig|230361.4.peg.5"/>
<dbReference type="Pfam" id="PF00808">
    <property type="entry name" value="CBFD_NFYB_HMF"/>
    <property type="match status" value="1"/>
</dbReference>
<evidence type="ECO:0000256" key="6">
    <source>
        <dbReference type="ARBA" id="ARBA00023125"/>
    </source>
</evidence>
<protein>
    <submittedName>
        <fullName evidence="8">Archaeal histone hmfB</fullName>
    </submittedName>
    <submittedName>
        <fullName evidence="9">Histone family protein</fullName>
    </submittedName>
</protein>
<evidence type="ECO:0000256" key="3">
    <source>
        <dbReference type="ARBA" id="ARBA00008264"/>
    </source>
</evidence>
<evidence type="ECO:0000313" key="9">
    <source>
        <dbReference type="EMBL" id="MBE6509730.1"/>
    </source>
</evidence>
<dbReference type="InterPro" id="IPR050004">
    <property type="entry name" value="HmfB-like"/>
</dbReference>
<dbReference type="GO" id="GO:0003677">
    <property type="term" value="F:DNA binding"/>
    <property type="evidence" value="ECO:0007669"/>
    <property type="project" value="UniProtKB-KW"/>
</dbReference>
<dbReference type="InterPro" id="IPR009072">
    <property type="entry name" value="Histone-fold"/>
</dbReference>
<dbReference type="GO" id="GO:0005694">
    <property type="term" value="C:chromosome"/>
    <property type="evidence" value="ECO:0007669"/>
    <property type="project" value="UniProtKB-SubCell"/>
</dbReference>
<dbReference type="EMBL" id="CP011266">
    <property type="protein sequence ID" value="ALT67815.1"/>
    <property type="molecule type" value="Genomic_DNA"/>
</dbReference>
<sequence length="70" mass="7685">MAEIPKAPIARIIKDTGAERVSEDAKVELAEALEEIARNIAIKANEAARLAKRKTIKAEDIKFAVNELDL</sequence>
<dbReference type="OrthoDB" id="7514at2157"/>
<proteinExistence type="inferred from homology"/>
<name>A0A0U3E1D5_9EURY</name>
<evidence type="ECO:0000313" key="8">
    <source>
        <dbReference type="EMBL" id="ALT67815.1"/>
    </source>
</evidence>
<keyword evidence="6" id="KW-0238">DNA-binding</keyword>
<dbReference type="PANTHER" id="PTHR47828:SF1">
    <property type="entry name" value="ARCHAEAL HISTONE A"/>
    <property type="match status" value="1"/>
</dbReference>
<feature type="domain" description="Transcription factor CBF/NF-Y/archaeal histone" evidence="7">
    <location>
        <begin position="2"/>
        <end position="65"/>
    </location>
</feature>
<reference evidence="8 10" key="1">
    <citation type="submission" date="2015-04" db="EMBL/GenBank/DDBJ databases">
        <title>The complete genome sequence of the rumen methanogen Methanobrevibacter millerae SM9.</title>
        <authorList>
            <person name="Leahy S.C."/>
            <person name="Kelly W.J."/>
            <person name="Pacheco D.M."/>
            <person name="Li D."/>
            <person name="Altermann E."/>
            <person name="Attwood G.T."/>
        </authorList>
    </citation>
    <scope>NUCLEOTIDE SEQUENCE [LARGE SCALE GENOMIC DNA]</scope>
    <source>
        <strain evidence="8 10">SM9</strain>
    </source>
</reference>
<dbReference type="AlphaFoldDB" id="A0A0U3E1D5"/>
<evidence type="ECO:0000256" key="2">
    <source>
        <dbReference type="ARBA" id="ARBA00004496"/>
    </source>
</evidence>
<comment type="subcellular location">
    <subcellularLocation>
        <location evidence="1">Chromosome</location>
    </subcellularLocation>
    <subcellularLocation>
        <location evidence="2">Cytoplasm</location>
    </subcellularLocation>
</comment>
<dbReference type="PANTHER" id="PTHR47828">
    <property type="entry name" value="ARCHAEAL HISTONE A"/>
    <property type="match status" value="1"/>
</dbReference>
<evidence type="ECO:0000256" key="1">
    <source>
        <dbReference type="ARBA" id="ARBA00004286"/>
    </source>
</evidence>
<dbReference type="CDD" id="cd22909">
    <property type="entry name" value="HFD_archaea_histone-like"/>
    <property type="match status" value="1"/>
</dbReference>
<dbReference type="KEGG" id="mmil:sm9_0005"/>
<dbReference type="EMBL" id="SUTF01000001">
    <property type="protein sequence ID" value="MBE6509730.1"/>
    <property type="molecule type" value="Genomic_DNA"/>
</dbReference>
<evidence type="ECO:0000256" key="4">
    <source>
        <dbReference type="ARBA" id="ARBA00022454"/>
    </source>
</evidence>
<dbReference type="GO" id="GO:0046982">
    <property type="term" value="F:protein heterodimerization activity"/>
    <property type="evidence" value="ECO:0007669"/>
    <property type="project" value="InterPro"/>
</dbReference>
<keyword evidence="10" id="KW-1185">Reference proteome</keyword>
<dbReference type="GO" id="GO:0005737">
    <property type="term" value="C:cytoplasm"/>
    <property type="evidence" value="ECO:0007669"/>
    <property type="project" value="UniProtKB-SubCell"/>
</dbReference>
<dbReference type="InterPro" id="IPR050947">
    <property type="entry name" value="Archaeal_histone_HMF"/>
</dbReference>
<dbReference type="GeneID" id="26734986"/>
<dbReference type="Proteomes" id="UP000067738">
    <property type="component" value="Chromosome"/>
</dbReference>
<dbReference type="NCBIfam" id="NF043032">
    <property type="entry name" value="archaea_histone"/>
    <property type="match status" value="1"/>
</dbReference>
<accession>A0A0U3E1D5</accession>
<keyword evidence="5" id="KW-0963">Cytoplasm</keyword>